<proteinExistence type="predicted"/>
<comment type="caution">
    <text evidence="2">The sequence shown here is derived from an EMBL/GenBank/DDBJ whole genome shotgun (WGS) entry which is preliminary data.</text>
</comment>
<accession>A0ABW3B1A9</accession>
<gene>
    <name evidence="2" type="ORF">ACFQZJ_05530</name>
</gene>
<feature type="chain" id="PRO_5046204007" evidence="1">
    <location>
        <begin position="19"/>
        <end position="470"/>
    </location>
</feature>
<dbReference type="EMBL" id="JBHTHY010000003">
    <property type="protein sequence ID" value="MFD0796910.1"/>
    <property type="molecule type" value="Genomic_DNA"/>
</dbReference>
<keyword evidence="3" id="KW-1185">Reference proteome</keyword>
<evidence type="ECO:0000256" key="1">
    <source>
        <dbReference type="SAM" id="SignalP"/>
    </source>
</evidence>
<name>A0ABW3B1A9_9FLAO</name>
<keyword evidence="1" id="KW-0732">Signal</keyword>
<feature type="signal peptide" evidence="1">
    <location>
        <begin position="1"/>
        <end position="18"/>
    </location>
</feature>
<evidence type="ECO:0000313" key="2">
    <source>
        <dbReference type="EMBL" id="MFD0796910.1"/>
    </source>
</evidence>
<protein>
    <submittedName>
        <fullName evidence="2">Alpha/beta hydrolase</fullName>
    </submittedName>
</protein>
<evidence type="ECO:0000313" key="3">
    <source>
        <dbReference type="Proteomes" id="UP001597012"/>
    </source>
</evidence>
<reference evidence="3" key="1">
    <citation type="journal article" date="2019" name="Int. J. Syst. Evol. Microbiol.">
        <title>The Global Catalogue of Microorganisms (GCM) 10K type strain sequencing project: providing services to taxonomists for standard genome sequencing and annotation.</title>
        <authorList>
            <consortium name="The Broad Institute Genomics Platform"/>
            <consortium name="The Broad Institute Genome Sequencing Center for Infectious Disease"/>
            <person name="Wu L."/>
            <person name="Ma J."/>
        </authorList>
    </citation>
    <scope>NUCLEOTIDE SEQUENCE [LARGE SCALE GENOMIC DNA]</scope>
    <source>
        <strain evidence="3">CCUG 61948</strain>
    </source>
</reference>
<keyword evidence="2" id="KW-0378">Hydrolase</keyword>
<dbReference type="GO" id="GO:0016787">
    <property type="term" value="F:hydrolase activity"/>
    <property type="evidence" value="ECO:0007669"/>
    <property type="project" value="UniProtKB-KW"/>
</dbReference>
<dbReference type="Proteomes" id="UP001597012">
    <property type="component" value="Unassembled WGS sequence"/>
</dbReference>
<sequence>MKKNIILFLFLLPCFLQAQKVNLVKGGITENIVINDSIKESFSVYIPSYFDVTKNWPIVFVLDMEGKSKQSLLMFRDAAEQQGYILATSNSTSDSLSLSKNILIANRFFNAAYDLLPLHKERTYTAGFSDAARFASIIPNFIKGIKGVISCGAAVGSMDILSPKNSFYFVGIVGREDYNYIDMLATRKVLDRLKFPNQLLLFDGGHDWPTTDLIANALEILTLSSMAKGEVPKDEEMMAATYKKSLTEANKLFSDKKPLLAEHKLSEMIRVYGPWIEMDSLRDIRKQLRRSGSFKANKRNQNNVMVKESFSKEDYVYFLEEDVMTYNYNNLGWWNYQMDELDKLAKSSNVYEKQMSHRLRGYLNALIEDTIDMVAGEKMLDMEALTFLYMLKTISEPENFTYYLNVISNSAKVEDYGTSLFYLEELLKNGYKNKDELYAVEHTALLRITPEFNALVEKYLNTARYGIMED</sequence>
<organism evidence="2 3">
    <name type="scientific">Maribacter chungangensis</name>
    <dbReference type="NCBI Taxonomy" id="1069117"/>
    <lineage>
        <taxon>Bacteria</taxon>
        <taxon>Pseudomonadati</taxon>
        <taxon>Bacteroidota</taxon>
        <taxon>Flavobacteriia</taxon>
        <taxon>Flavobacteriales</taxon>
        <taxon>Flavobacteriaceae</taxon>
        <taxon>Maribacter</taxon>
    </lineage>
</organism>
<dbReference type="RefSeq" id="WP_379932883.1">
    <property type="nucleotide sequence ID" value="NZ_JBHTHY010000003.1"/>
</dbReference>